<proteinExistence type="predicted"/>
<evidence type="ECO:0000313" key="2">
    <source>
        <dbReference type="Proteomes" id="UP001233999"/>
    </source>
</evidence>
<keyword evidence="2" id="KW-1185">Reference proteome</keyword>
<accession>A0AAD8ENW5</accession>
<feature type="non-terminal residue" evidence="1">
    <location>
        <position position="1"/>
    </location>
</feature>
<name>A0AAD8ENW5_DIPPU</name>
<protein>
    <submittedName>
        <fullName evidence="1">Uncharacterized protein</fullName>
    </submittedName>
</protein>
<gene>
    <name evidence="1" type="ORF">L9F63_012303</name>
</gene>
<comment type="caution">
    <text evidence="1">The sequence shown here is derived from an EMBL/GenBank/DDBJ whole genome shotgun (WGS) entry which is preliminary data.</text>
</comment>
<reference evidence="1" key="2">
    <citation type="submission" date="2023-05" db="EMBL/GenBank/DDBJ databases">
        <authorList>
            <person name="Fouks B."/>
        </authorList>
    </citation>
    <scope>NUCLEOTIDE SEQUENCE</scope>
    <source>
        <strain evidence="1">Stay&amp;Tobe</strain>
        <tissue evidence="1">Testes</tissue>
    </source>
</reference>
<evidence type="ECO:0000313" key="1">
    <source>
        <dbReference type="EMBL" id="KAJ9596699.1"/>
    </source>
</evidence>
<dbReference type="Proteomes" id="UP001233999">
    <property type="component" value="Unassembled WGS sequence"/>
</dbReference>
<sequence>AIGNSLSSFVSFTADVHFPIRSQSLQLHCHWRPIYSVSEISLENRHSTSPEVSSRTHEGVPDQSNMIAIDIRHLFPLGRTNGILSGCPYKKNIITLLFINFATNFDLYKLLATFSFSDTVCLA</sequence>
<dbReference type="EMBL" id="JASPKZ010001974">
    <property type="protein sequence ID" value="KAJ9596699.1"/>
    <property type="molecule type" value="Genomic_DNA"/>
</dbReference>
<dbReference type="AlphaFoldDB" id="A0AAD8ENW5"/>
<feature type="non-terminal residue" evidence="1">
    <location>
        <position position="123"/>
    </location>
</feature>
<organism evidence="1 2">
    <name type="scientific">Diploptera punctata</name>
    <name type="common">Pacific beetle cockroach</name>
    <dbReference type="NCBI Taxonomy" id="6984"/>
    <lineage>
        <taxon>Eukaryota</taxon>
        <taxon>Metazoa</taxon>
        <taxon>Ecdysozoa</taxon>
        <taxon>Arthropoda</taxon>
        <taxon>Hexapoda</taxon>
        <taxon>Insecta</taxon>
        <taxon>Pterygota</taxon>
        <taxon>Neoptera</taxon>
        <taxon>Polyneoptera</taxon>
        <taxon>Dictyoptera</taxon>
        <taxon>Blattodea</taxon>
        <taxon>Blaberoidea</taxon>
        <taxon>Blaberidae</taxon>
        <taxon>Diplopterinae</taxon>
        <taxon>Diploptera</taxon>
    </lineage>
</organism>
<reference evidence="1" key="1">
    <citation type="journal article" date="2023" name="IScience">
        <title>Live-bearing cockroach genome reveals convergent evolutionary mechanisms linked to viviparity in insects and beyond.</title>
        <authorList>
            <person name="Fouks B."/>
            <person name="Harrison M.C."/>
            <person name="Mikhailova A.A."/>
            <person name="Marchal E."/>
            <person name="English S."/>
            <person name="Carruthers M."/>
            <person name="Jennings E.C."/>
            <person name="Chiamaka E.L."/>
            <person name="Frigard R.A."/>
            <person name="Pippel M."/>
            <person name="Attardo G.M."/>
            <person name="Benoit J.B."/>
            <person name="Bornberg-Bauer E."/>
            <person name="Tobe S.S."/>
        </authorList>
    </citation>
    <scope>NUCLEOTIDE SEQUENCE</scope>
    <source>
        <strain evidence="1">Stay&amp;Tobe</strain>
    </source>
</reference>